<organism evidence="1">
    <name type="scientific">Phaffia rhodozyma</name>
    <name type="common">Yeast</name>
    <name type="synonym">Xanthophyllomyces dendrorhous</name>
    <dbReference type="NCBI Taxonomy" id="264483"/>
    <lineage>
        <taxon>Eukaryota</taxon>
        <taxon>Fungi</taxon>
        <taxon>Dikarya</taxon>
        <taxon>Basidiomycota</taxon>
        <taxon>Agaricomycotina</taxon>
        <taxon>Tremellomycetes</taxon>
        <taxon>Cystofilobasidiales</taxon>
        <taxon>Mrakiaceae</taxon>
        <taxon>Phaffia</taxon>
    </lineage>
</organism>
<dbReference type="EMBL" id="JN997475">
    <property type="protein sequence ID" value="AFH09417.1"/>
    <property type="molecule type" value="Genomic_RNA"/>
</dbReference>
<keyword evidence="1" id="KW-0614">Plasmid</keyword>
<reference evidence="1" key="1">
    <citation type="journal article" date="2012" name="Virol. J.">
        <title>Molecular characterization of totiviruses in Xanthophyllomyces dendrorhous.</title>
        <authorList>
            <person name="Baeza M."/>
            <person name="Bravo N."/>
            <person name="Sanhueza M."/>
            <person name="Flores O."/>
            <person name="Villarreal P."/>
            <person name="Cifuentes V."/>
        </authorList>
    </citation>
    <scope>NUCLEOTIDE SEQUENCE</scope>
    <source>
        <plasmid evidence="1">double stranded RNA S1</plasmid>
    </source>
</reference>
<geneLocation type="plasmid" evidence="1">
    <name>double stranded RNA S1</name>
</geneLocation>
<protein>
    <submittedName>
        <fullName evidence="1">Uncharacterized protein</fullName>
    </submittedName>
</protein>
<name>H9XW65_PHARH</name>
<proteinExistence type="predicted"/>
<sequence length="135" mass="14837">MCVNCGLFASQTIGRLNYDEAFQNAEWEGGSDYKRERVPVEVVKVVEALKLIAKRLKLEGIEVTKDGDTLKVRSNSDILGGNFYYHADSTLVETTTGRRSVMACIAMFHDGGEGWQSLECVNLEGVITTTAIVGE</sequence>
<evidence type="ECO:0000313" key="1">
    <source>
        <dbReference type="EMBL" id="AFH09417.1"/>
    </source>
</evidence>
<accession>H9XW65</accession>
<dbReference type="AlphaFoldDB" id="H9XW65"/>